<dbReference type="AlphaFoldDB" id="A0A8J7C764"/>
<accession>A0A8J7C764</accession>
<evidence type="ECO:0000313" key="2">
    <source>
        <dbReference type="EMBL" id="MBD2775259.1"/>
    </source>
</evidence>
<reference evidence="2" key="1">
    <citation type="submission" date="2020-09" db="EMBL/GenBank/DDBJ databases">
        <title>Iningainema tapete sp. nov. (Scytonemataceae, Cyanobacteria) from greenhouses in central Florida (USA) produces two types of nodularin with biosynthetic potential for microcystin-LR and anabaenopeptins.</title>
        <authorList>
            <person name="Berthold D.E."/>
            <person name="Lefler F.W."/>
            <person name="Huang I.-S."/>
            <person name="Abdulla H."/>
            <person name="Zimba P.V."/>
            <person name="Laughinghouse H.D. IV."/>
        </authorList>
    </citation>
    <scope>NUCLEOTIDE SEQUENCE</scope>
    <source>
        <strain evidence="2">BLCCT55</strain>
    </source>
</reference>
<keyword evidence="3" id="KW-1185">Reference proteome</keyword>
<sequence length="124" mass="14940">MLKLIKFAVLGLFTASTALLSIPEADASVLNTRNETQAISSESVPLIAQYRDYPVYRSRRYPRYRRVYRRYGVSPRYRRVYRGYGVNPRRVYRRYGVSPRYRRIYRGYGVSPRPRVYRVYRYGY</sequence>
<gene>
    <name evidence="2" type="ORF">ICL16_25150</name>
</gene>
<dbReference type="RefSeq" id="WP_190833396.1">
    <property type="nucleotide sequence ID" value="NZ_CAWPPI010000076.1"/>
</dbReference>
<protein>
    <submittedName>
        <fullName evidence="2">Uncharacterized protein</fullName>
    </submittedName>
</protein>
<evidence type="ECO:0000313" key="3">
    <source>
        <dbReference type="Proteomes" id="UP000629098"/>
    </source>
</evidence>
<feature type="chain" id="PRO_5035287906" evidence="1">
    <location>
        <begin position="28"/>
        <end position="124"/>
    </location>
</feature>
<dbReference type="EMBL" id="JACXAE010000076">
    <property type="protein sequence ID" value="MBD2775259.1"/>
    <property type="molecule type" value="Genomic_DNA"/>
</dbReference>
<organism evidence="2 3">
    <name type="scientific">Iningainema tapete BLCC-T55</name>
    <dbReference type="NCBI Taxonomy" id="2748662"/>
    <lineage>
        <taxon>Bacteria</taxon>
        <taxon>Bacillati</taxon>
        <taxon>Cyanobacteriota</taxon>
        <taxon>Cyanophyceae</taxon>
        <taxon>Nostocales</taxon>
        <taxon>Scytonemataceae</taxon>
        <taxon>Iningainema tapete</taxon>
    </lineage>
</organism>
<evidence type="ECO:0000256" key="1">
    <source>
        <dbReference type="SAM" id="SignalP"/>
    </source>
</evidence>
<dbReference type="Proteomes" id="UP000629098">
    <property type="component" value="Unassembled WGS sequence"/>
</dbReference>
<feature type="signal peptide" evidence="1">
    <location>
        <begin position="1"/>
        <end position="27"/>
    </location>
</feature>
<keyword evidence="1" id="KW-0732">Signal</keyword>
<name>A0A8J7C764_9CYAN</name>
<proteinExistence type="predicted"/>
<comment type="caution">
    <text evidence="2">The sequence shown here is derived from an EMBL/GenBank/DDBJ whole genome shotgun (WGS) entry which is preliminary data.</text>
</comment>